<dbReference type="EMBL" id="SMOL01000559">
    <property type="protein sequence ID" value="KAB2606737.1"/>
    <property type="molecule type" value="Genomic_DNA"/>
</dbReference>
<feature type="region of interest" description="Disordered" evidence="1">
    <location>
        <begin position="1"/>
        <end position="29"/>
    </location>
</feature>
<reference evidence="2 3" key="1">
    <citation type="submission" date="2019-09" db="EMBL/GenBank/DDBJ databases">
        <authorList>
            <person name="Ou C."/>
        </authorList>
    </citation>
    <scope>NUCLEOTIDE SEQUENCE [LARGE SCALE GENOMIC DNA]</scope>
    <source>
        <strain evidence="2">S2</strain>
        <tissue evidence="2">Leaf</tissue>
    </source>
</reference>
<keyword evidence="3" id="KW-1185">Reference proteome</keyword>
<protein>
    <submittedName>
        <fullName evidence="2">Suppressor protein SRP40-like</fullName>
    </submittedName>
</protein>
<evidence type="ECO:0000256" key="1">
    <source>
        <dbReference type="SAM" id="MobiDB-lite"/>
    </source>
</evidence>
<evidence type="ECO:0000313" key="3">
    <source>
        <dbReference type="Proteomes" id="UP000327157"/>
    </source>
</evidence>
<sequence>MHLSNKDETHMYFPPPNWGRGDGGLRSGRPPADRLKRIVLNSSSTLLELDRLDLNLERKIEGKWKQNHGNRLVVGDFNGFYCGQWRWWKSDGEAGGALLRL</sequence>
<reference evidence="3" key="2">
    <citation type="submission" date="2019-10" db="EMBL/GenBank/DDBJ databases">
        <title>A de novo genome assembly of a pear dwarfing rootstock.</title>
        <authorList>
            <person name="Wang F."/>
            <person name="Wang J."/>
            <person name="Li S."/>
            <person name="Zhang Y."/>
            <person name="Fang M."/>
            <person name="Ma L."/>
            <person name="Zhao Y."/>
            <person name="Jiang S."/>
        </authorList>
    </citation>
    <scope>NUCLEOTIDE SEQUENCE [LARGE SCALE GENOMIC DNA]</scope>
</reference>
<organism evidence="2 3">
    <name type="scientific">Pyrus ussuriensis x Pyrus communis</name>
    <dbReference type="NCBI Taxonomy" id="2448454"/>
    <lineage>
        <taxon>Eukaryota</taxon>
        <taxon>Viridiplantae</taxon>
        <taxon>Streptophyta</taxon>
        <taxon>Embryophyta</taxon>
        <taxon>Tracheophyta</taxon>
        <taxon>Spermatophyta</taxon>
        <taxon>Magnoliopsida</taxon>
        <taxon>eudicotyledons</taxon>
        <taxon>Gunneridae</taxon>
        <taxon>Pentapetalae</taxon>
        <taxon>rosids</taxon>
        <taxon>fabids</taxon>
        <taxon>Rosales</taxon>
        <taxon>Rosaceae</taxon>
        <taxon>Amygdaloideae</taxon>
        <taxon>Maleae</taxon>
        <taxon>Pyrus</taxon>
    </lineage>
</organism>
<accession>A0A5N5FV24</accession>
<feature type="compositionally biased region" description="Basic and acidic residues" evidence="1">
    <location>
        <begin position="1"/>
        <end position="10"/>
    </location>
</feature>
<name>A0A5N5FV24_9ROSA</name>
<proteinExistence type="predicted"/>
<reference evidence="2 3" key="3">
    <citation type="submission" date="2019-11" db="EMBL/GenBank/DDBJ databases">
        <title>A de novo genome assembly of a pear dwarfing rootstock.</title>
        <authorList>
            <person name="Wang F."/>
            <person name="Wang J."/>
            <person name="Li S."/>
            <person name="Zhang Y."/>
            <person name="Fang M."/>
            <person name="Ma L."/>
            <person name="Zhao Y."/>
            <person name="Jiang S."/>
        </authorList>
    </citation>
    <scope>NUCLEOTIDE SEQUENCE [LARGE SCALE GENOMIC DNA]</scope>
    <source>
        <strain evidence="2">S2</strain>
        <tissue evidence="2">Leaf</tissue>
    </source>
</reference>
<evidence type="ECO:0000313" key="2">
    <source>
        <dbReference type="EMBL" id="KAB2606737.1"/>
    </source>
</evidence>
<dbReference type="Proteomes" id="UP000327157">
    <property type="component" value="Chromosome 11"/>
</dbReference>
<comment type="caution">
    <text evidence="2">The sequence shown here is derived from an EMBL/GenBank/DDBJ whole genome shotgun (WGS) entry which is preliminary data.</text>
</comment>
<gene>
    <name evidence="2" type="ORF">D8674_006454</name>
</gene>
<dbReference type="AlphaFoldDB" id="A0A5N5FV24"/>